<keyword evidence="1" id="KW-1133">Transmembrane helix</keyword>
<dbReference type="InterPro" id="IPR018638">
    <property type="entry name" value="DUF2061_membrane"/>
</dbReference>
<comment type="caution">
    <text evidence="3">The sequence shown here is derived from an EMBL/GenBank/DDBJ whole genome shotgun (WGS) entry which is preliminary data.</text>
</comment>
<evidence type="ECO:0000313" key="3">
    <source>
        <dbReference type="EMBL" id="GAL33124.1"/>
    </source>
</evidence>
<name>A0A090T324_9VIBR</name>
<feature type="transmembrane region" description="Helical" evidence="1">
    <location>
        <begin position="68"/>
        <end position="86"/>
    </location>
</feature>
<evidence type="ECO:0000313" key="4">
    <source>
        <dbReference type="Proteomes" id="UP000029224"/>
    </source>
</evidence>
<dbReference type="AlphaFoldDB" id="A0A090T324"/>
<proteinExistence type="predicted"/>
<evidence type="ECO:0000259" key="2">
    <source>
        <dbReference type="Pfam" id="PF09834"/>
    </source>
</evidence>
<dbReference type="EMBL" id="BBMT01000002">
    <property type="protein sequence ID" value="GAL33124.1"/>
    <property type="molecule type" value="Genomic_DNA"/>
</dbReference>
<reference evidence="3 4" key="1">
    <citation type="submission" date="2014-09" db="EMBL/GenBank/DDBJ databases">
        <title>Vibrio maritimus JCM 19240. (C210) whole genome shotgun sequence.</title>
        <authorList>
            <person name="Sawabe T."/>
            <person name="Meirelles P."/>
            <person name="Nakanishi M."/>
            <person name="Sayaka M."/>
            <person name="Hattori M."/>
            <person name="Ohkuma M."/>
        </authorList>
    </citation>
    <scope>NUCLEOTIDE SEQUENCE [LARGE SCALE GENOMIC DNA]</scope>
    <source>
        <strain evidence="3 4">JCM 19240</strain>
    </source>
</reference>
<feature type="domain" description="DUF2061" evidence="2">
    <location>
        <begin position="1"/>
        <end position="52"/>
    </location>
</feature>
<accession>A0A090T324</accession>
<sequence>MIKTLTFAGIHFSIATMVAFALTGDFLLGSLVAMVEPTINTGAFYLHEKLWQKLPYLKRRESKTQVKTASFAVIHFSVAFSVTYLLTGDAFIGGLMATIEPAINSVAYFFHERVWQRNKHNVAPLSITKAVAA</sequence>
<dbReference type="Proteomes" id="UP000029224">
    <property type="component" value="Unassembled WGS sequence"/>
</dbReference>
<organism evidence="3 4">
    <name type="scientific">Vibrio maritimus</name>
    <dbReference type="NCBI Taxonomy" id="990268"/>
    <lineage>
        <taxon>Bacteria</taxon>
        <taxon>Pseudomonadati</taxon>
        <taxon>Pseudomonadota</taxon>
        <taxon>Gammaproteobacteria</taxon>
        <taxon>Vibrionales</taxon>
        <taxon>Vibrionaceae</taxon>
        <taxon>Vibrio</taxon>
    </lineage>
</organism>
<reference evidence="3 4" key="2">
    <citation type="submission" date="2014-09" db="EMBL/GenBank/DDBJ databases">
        <authorList>
            <consortium name="NBRP consortium"/>
            <person name="Sawabe T."/>
            <person name="Meirelles P."/>
            <person name="Nakanishi M."/>
            <person name="Sayaka M."/>
            <person name="Hattori M."/>
            <person name="Ohkuma M."/>
        </authorList>
    </citation>
    <scope>NUCLEOTIDE SEQUENCE [LARGE SCALE GENOMIC DNA]</scope>
    <source>
        <strain evidence="3 4">JCM 19240</strain>
    </source>
</reference>
<dbReference type="OrthoDB" id="9133582at2"/>
<gene>
    <name evidence="3" type="ORF">JCM19240_6556</name>
</gene>
<keyword evidence="4" id="KW-1185">Reference proteome</keyword>
<protein>
    <submittedName>
        <fullName evidence="3">Arginine/ornithine antiporter ArcD</fullName>
    </submittedName>
</protein>
<feature type="transmembrane region" description="Helical" evidence="1">
    <location>
        <begin position="92"/>
        <end position="110"/>
    </location>
</feature>
<dbReference type="Pfam" id="PF09834">
    <property type="entry name" value="DUF2061"/>
    <property type="match status" value="2"/>
</dbReference>
<evidence type="ECO:0000256" key="1">
    <source>
        <dbReference type="SAM" id="Phobius"/>
    </source>
</evidence>
<keyword evidence="1" id="KW-0812">Transmembrane</keyword>
<feature type="domain" description="DUF2061" evidence="2">
    <location>
        <begin position="66"/>
        <end position="116"/>
    </location>
</feature>
<keyword evidence="1" id="KW-0472">Membrane</keyword>